<name>A0A9P6H173_9MICR</name>
<organism evidence="1 2">
    <name type="scientific">Nosema granulosis</name>
    <dbReference type="NCBI Taxonomy" id="83296"/>
    <lineage>
        <taxon>Eukaryota</taxon>
        <taxon>Fungi</taxon>
        <taxon>Fungi incertae sedis</taxon>
        <taxon>Microsporidia</taxon>
        <taxon>Nosematidae</taxon>
        <taxon>Nosema</taxon>
    </lineage>
</organism>
<proteinExistence type="predicted"/>
<sequence>MSSIPTSKEEFLNLLKIGTTLYARKLLTTIALTEVLLTKSPETIKLLLLLAAEHILERQSFIQRVEQVTFMAFPGKMLNRGSAGHGIHRNTNFRYDQTLPN</sequence>
<dbReference type="Proteomes" id="UP000740883">
    <property type="component" value="Unassembled WGS sequence"/>
</dbReference>
<protein>
    <submittedName>
        <fullName evidence="1">Uncharacterized protein</fullName>
    </submittedName>
</protein>
<reference evidence="1 2" key="1">
    <citation type="journal article" date="2020" name="Genome Biol. Evol.">
        <title>Comparative genomics of strictly vertically transmitted, feminizing microsporidia endosymbionts of amphipod crustaceans.</title>
        <authorList>
            <person name="Cormier A."/>
            <person name="Chebbi M.A."/>
            <person name="Giraud I."/>
            <person name="Wattier R."/>
            <person name="Teixeira M."/>
            <person name="Gilbert C."/>
            <person name="Rigaud T."/>
            <person name="Cordaux R."/>
        </authorList>
    </citation>
    <scope>NUCLEOTIDE SEQUENCE [LARGE SCALE GENOMIC DNA]</scope>
    <source>
        <strain evidence="1 2">Ou3-Ou53</strain>
    </source>
</reference>
<evidence type="ECO:0000313" key="1">
    <source>
        <dbReference type="EMBL" id="KAF9762793.1"/>
    </source>
</evidence>
<evidence type="ECO:0000313" key="2">
    <source>
        <dbReference type="Proteomes" id="UP000740883"/>
    </source>
</evidence>
<dbReference type="EMBL" id="SBJO01000131">
    <property type="protein sequence ID" value="KAF9762793.1"/>
    <property type="molecule type" value="Genomic_DNA"/>
</dbReference>
<gene>
    <name evidence="1" type="ORF">NGRA_1740</name>
</gene>
<keyword evidence="2" id="KW-1185">Reference proteome</keyword>
<dbReference type="AlphaFoldDB" id="A0A9P6H173"/>
<comment type="caution">
    <text evidence="1">The sequence shown here is derived from an EMBL/GenBank/DDBJ whole genome shotgun (WGS) entry which is preliminary data.</text>
</comment>
<accession>A0A9P6H173</accession>